<accession>A0A371PMJ7</accession>
<sequence length="232" mass="26695">MSEAQSELYDAIYSFKNYEQEAAVIKELIDRKHPNARTILDVACGTGKHASFLQLSYVVDGIDLNESHIEAARKRNPKSQFTVDDMTNFQLNRTYDVITCLFSSIGFAKTLVGVEQAVRRFKEHLKPDGILLIEAWFTPDDWQPGYVSTLQYESEDCKISRMSHSSTVGSISVLHFDYLIGRRDGIQHVQETLELGLFSREELTELFISEGLCVEYDEYEWIGRGMYILRRE</sequence>
<evidence type="ECO:0000256" key="3">
    <source>
        <dbReference type="ARBA" id="ARBA00022691"/>
    </source>
</evidence>
<dbReference type="RefSeq" id="WP_116044321.1">
    <property type="nucleotide sequence ID" value="NZ_QUBQ01000001.1"/>
</dbReference>
<feature type="domain" description="Methyltransferase" evidence="4">
    <location>
        <begin position="39"/>
        <end position="129"/>
    </location>
</feature>
<dbReference type="InterPro" id="IPR029063">
    <property type="entry name" value="SAM-dependent_MTases_sf"/>
</dbReference>
<keyword evidence="6" id="KW-1185">Reference proteome</keyword>
<dbReference type="Pfam" id="PF13649">
    <property type="entry name" value="Methyltransf_25"/>
    <property type="match status" value="1"/>
</dbReference>
<dbReference type="Gene3D" id="2.20.130.10">
    <property type="entry name" value="CAC2371-like domains"/>
    <property type="match status" value="1"/>
</dbReference>
<dbReference type="PANTHER" id="PTHR43464:SF19">
    <property type="entry name" value="UBIQUINONE BIOSYNTHESIS O-METHYLTRANSFERASE, MITOCHONDRIAL"/>
    <property type="match status" value="1"/>
</dbReference>
<dbReference type="CDD" id="cd02440">
    <property type="entry name" value="AdoMet_MTases"/>
    <property type="match status" value="1"/>
</dbReference>
<dbReference type="SUPFAM" id="SSF53335">
    <property type="entry name" value="S-adenosyl-L-methionine-dependent methyltransferases"/>
    <property type="match status" value="1"/>
</dbReference>
<proteinExistence type="predicted"/>
<keyword evidence="3" id="KW-0949">S-adenosyl-L-methionine</keyword>
<gene>
    <name evidence="5" type="ORF">DX130_08350</name>
</gene>
<protein>
    <submittedName>
        <fullName evidence="5">Class I SAM-dependent methyltransferase</fullName>
    </submittedName>
</protein>
<evidence type="ECO:0000256" key="2">
    <source>
        <dbReference type="ARBA" id="ARBA00022679"/>
    </source>
</evidence>
<keyword evidence="1 5" id="KW-0489">Methyltransferase</keyword>
<dbReference type="Gene3D" id="3.40.50.150">
    <property type="entry name" value="Vaccinia Virus protein VP39"/>
    <property type="match status" value="1"/>
</dbReference>
<dbReference type="EMBL" id="QUBQ01000001">
    <property type="protein sequence ID" value="REK77007.1"/>
    <property type="molecule type" value="Genomic_DNA"/>
</dbReference>
<dbReference type="OrthoDB" id="9811589at2"/>
<reference evidence="5 6" key="1">
    <citation type="submission" date="2018-08" db="EMBL/GenBank/DDBJ databases">
        <title>Paenibacillus sp. M4BSY-1, whole genome shotgun sequence.</title>
        <authorList>
            <person name="Tuo L."/>
        </authorList>
    </citation>
    <scope>NUCLEOTIDE SEQUENCE [LARGE SCALE GENOMIC DNA]</scope>
    <source>
        <strain evidence="5 6">M4BSY-1</strain>
    </source>
</reference>
<evidence type="ECO:0000313" key="5">
    <source>
        <dbReference type="EMBL" id="REK77007.1"/>
    </source>
</evidence>
<dbReference type="AlphaFoldDB" id="A0A371PMJ7"/>
<dbReference type="GO" id="GO:0032259">
    <property type="term" value="P:methylation"/>
    <property type="evidence" value="ECO:0007669"/>
    <property type="project" value="UniProtKB-KW"/>
</dbReference>
<evidence type="ECO:0000256" key="1">
    <source>
        <dbReference type="ARBA" id="ARBA00022603"/>
    </source>
</evidence>
<dbReference type="Proteomes" id="UP000261905">
    <property type="component" value="Unassembled WGS sequence"/>
</dbReference>
<name>A0A371PMJ7_9BACL</name>
<dbReference type="PANTHER" id="PTHR43464">
    <property type="entry name" value="METHYLTRANSFERASE"/>
    <property type="match status" value="1"/>
</dbReference>
<dbReference type="InterPro" id="IPR041698">
    <property type="entry name" value="Methyltransf_25"/>
</dbReference>
<dbReference type="GO" id="GO:0008168">
    <property type="term" value="F:methyltransferase activity"/>
    <property type="evidence" value="ECO:0007669"/>
    <property type="project" value="UniProtKB-KW"/>
</dbReference>
<comment type="caution">
    <text evidence="5">The sequence shown here is derived from an EMBL/GenBank/DDBJ whole genome shotgun (WGS) entry which is preliminary data.</text>
</comment>
<organism evidence="5 6">
    <name type="scientific">Paenibacillus paeoniae</name>
    <dbReference type="NCBI Taxonomy" id="2292705"/>
    <lineage>
        <taxon>Bacteria</taxon>
        <taxon>Bacillati</taxon>
        <taxon>Bacillota</taxon>
        <taxon>Bacilli</taxon>
        <taxon>Bacillales</taxon>
        <taxon>Paenibacillaceae</taxon>
        <taxon>Paenibacillus</taxon>
    </lineage>
</organism>
<keyword evidence="2 5" id="KW-0808">Transferase</keyword>
<evidence type="ECO:0000313" key="6">
    <source>
        <dbReference type="Proteomes" id="UP000261905"/>
    </source>
</evidence>
<evidence type="ECO:0000259" key="4">
    <source>
        <dbReference type="Pfam" id="PF13649"/>
    </source>
</evidence>